<evidence type="ECO:0000259" key="6">
    <source>
        <dbReference type="PROSITE" id="PS50195"/>
    </source>
</evidence>
<comment type="caution">
    <text evidence="8">The sequence shown here is derived from an EMBL/GenBank/DDBJ whole genome shotgun (WGS) entry which is preliminary data.</text>
</comment>
<evidence type="ECO:0000313" key="8">
    <source>
        <dbReference type="EMBL" id="OZJ02267.1"/>
    </source>
</evidence>
<dbReference type="SMART" id="SM00313">
    <property type="entry name" value="PXA"/>
    <property type="match status" value="1"/>
</dbReference>
<feature type="domain" description="PX" evidence="6">
    <location>
        <begin position="1606"/>
        <end position="1725"/>
    </location>
</feature>
<dbReference type="SMART" id="SM00312">
    <property type="entry name" value="PX"/>
    <property type="match status" value="1"/>
</dbReference>
<evidence type="ECO:0000259" key="5">
    <source>
        <dbReference type="PROSITE" id="PS50132"/>
    </source>
</evidence>
<feature type="transmembrane region" description="Helical" evidence="4">
    <location>
        <begin position="567"/>
        <end position="597"/>
    </location>
</feature>
<dbReference type="GO" id="GO:0035091">
    <property type="term" value="F:phosphatidylinositol binding"/>
    <property type="evidence" value="ECO:0007669"/>
    <property type="project" value="InterPro"/>
</dbReference>
<organism evidence="8 9">
    <name type="scientific">Bifiguratus adelaidae</name>
    <dbReference type="NCBI Taxonomy" id="1938954"/>
    <lineage>
        <taxon>Eukaryota</taxon>
        <taxon>Fungi</taxon>
        <taxon>Fungi incertae sedis</taxon>
        <taxon>Mucoromycota</taxon>
        <taxon>Mucoromycotina</taxon>
        <taxon>Endogonomycetes</taxon>
        <taxon>Endogonales</taxon>
        <taxon>Endogonales incertae sedis</taxon>
        <taxon>Bifiguratus</taxon>
    </lineage>
</organism>
<feature type="region of interest" description="Disordered" evidence="3">
    <location>
        <begin position="1740"/>
        <end position="1794"/>
    </location>
</feature>
<dbReference type="InterPro" id="IPR036871">
    <property type="entry name" value="PX_dom_sf"/>
</dbReference>
<dbReference type="Gene3D" id="1.10.167.10">
    <property type="entry name" value="Regulator of G-protein Signalling 4, domain 2"/>
    <property type="match status" value="1"/>
</dbReference>
<dbReference type="Pfam" id="PF02194">
    <property type="entry name" value="PXA"/>
    <property type="match status" value="1"/>
</dbReference>
<dbReference type="PROSITE" id="PS50132">
    <property type="entry name" value="RGS"/>
    <property type="match status" value="1"/>
</dbReference>
<keyword evidence="4" id="KW-0812">Transmembrane</keyword>
<evidence type="ECO:0000256" key="2">
    <source>
        <dbReference type="SAM" id="Coils"/>
    </source>
</evidence>
<dbReference type="InterPro" id="IPR001683">
    <property type="entry name" value="PX_dom"/>
</dbReference>
<dbReference type="SUPFAM" id="SSF64268">
    <property type="entry name" value="PX domain"/>
    <property type="match status" value="1"/>
</dbReference>
<dbReference type="InterPro" id="IPR010541">
    <property type="entry name" value="Prp3_C"/>
</dbReference>
<dbReference type="Proteomes" id="UP000242875">
    <property type="component" value="Unassembled WGS sequence"/>
</dbReference>
<feature type="region of interest" description="Disordered" evidence="3">
    <location>
        <begin position="1484"/>
        <end position="1518"/>
    </location>
</feature>
<dbReference type="OrthoDB" id="120967at2759"/>
<feature type="compositionally biased region" description="Polar residues" evidence="3">
    <location>
        <begin position="52"/>
        <end position="64"/>
    </location>
</feature>
<dbReference type="Gene3D" id="3.30.1520.10">
    <property type="entry name" value="Phox-like domain"/>
    <property type="match status" value="1"/>
</dbReference>
<dbReference type="Pfam" id="PF08628">
    <property type="entry name" value="Nexin_C"/>
    <property type="match status" value="1"/>
</dbReference>
<feature type="region of interest" description="Disordered" evidence="3">
    <location>
        <begin position="1385"/>
        <end position="1404"/>
    </location>
</feature>
<dbReference type="SUPFAM" id="SSF48097">
    <property type="entry name" value="Regulator of G-protein signaling, RGS"/>
    <property type="match status" value="1"/>
</dbReference>
<feature type="transmembrane region" description="Helical" evidence="4">
    <location>
        <begin position="542"/>
        <end position="560"/>
    </location>
</feature>
<feature type="domain" description="RGS" evidence="5">
    <location>
        <begin position="1033"/>
        <end position="1163"/>
    </location>
</feature>
<evidence type="ECO:0000256" key="1">
    <source>
        <dbReference type="ARBA" id="ARBA00010883"/>
    </source>
</evidence>
<gene>
    <name evidence="8" type="ORF">BZG36_04700</name>
</gene>
<feature type="coiled-coil region" evidence="2">
    <location>
        <begin position="1570"/>
        <end position="1597"/>
    </location>
</feature>
<dbReference type="PROSITE" id="PS51207">
    <property type="entry name" value="PXA"/>
    <property type="match status" value="1"/>
</dbReference>
<dbReference type="InterPro" id="IPR016137">
    <property type="entry name" value="RGS"/>
</dbReference>
<proteinExistence type="inferred from homology"/>
<dbReference type="Pfam" id="PF08572">
    <property type="entry name" value="PRP3"/>
    <property type="match status" value="1"/>
</dbReference>
<dbReference type="EMBL" id="MVBO01000171">
    <property type="protein sequence ID" value="OZJ02267.1"/>
    <property type="molecule type" value="Genomic_DNA"/>
</dbReference>
<keyword evidence="4" id="KW-1133">Transmembrane helix</keyword>
<evidence type="ECO:0000259" key="7">
    <source>
        <dbReference type="PROSITE" id="PS51207"/>
    </source>
</evidence>
<feature type="region of interest" description="Disordered" evidence="3">
    <location>
        <begin position="20"/>
        <end position="106"/>
    </location>
</feature>
<keyword evidence="2" id="KW-0175">Coiled coil</keyword>
<feature type="compositionally biased region" description="Basic and acidic residues" evidence="3">
    <location>
        <begin position="66"/>
        <end position="75"/>
    </location>
</feature>
<feature type="domain" description="PXA" evidence="7">
    <location>
        <begin position="656"/>
        <end position="845"/>
    </location>
</feature>
<dbReference type="SMART" id="SM00315">
    <property type="entry name" value="RGS"/>
    <property type="match status" value="1"/>
</dbReference>
<dbReference type="PANTHER" id="PTHR22775:SF3">
    <property type="entry name" value="SORTING NEXIN-13"/>
    <property type="match status" value="1"/>
</dbReference>
<dbReference type="InterPro" id="IPR044926">
    <property type="entry name" value="RGS_subdomain_2"/>
</dbReference>
<evidence type="ECO:0000256" key="3">
    <source>
        <dbReference type="SAM" id="MobiDB-lite"/>
    </source>
</evidence>
<dbReference type="Pfam" id="PF00787">
    <property type="entry name" value="PX"/>
    <property type="match status" value="1"/>
</dbReference>
<evidence type="ECO:0000256" key="4">
    <source>
        <dbReference type="SAM" id="Phobius"/>
    </source>
</evidence>
<feature type="compositionally biased region" description="Polar residues" evidence="3">
    <location>
        <begin position="1763"/>
        <end position="1794"/>
    </location>
</feature>
<feature type="region of interest" description="Disordered" evidence="3">
    <location>
        <begin position="900"/>
        <end position="927"/>
    </location>
</feature>
<feature type="compositionally biased region" description="Polar residues" evidence="3">
    <location>
        <begin position="917"/>
        <end position="927"/>
    </location>
</feature>
<dbReference type="PROSITE" id="PS50195">
    <property type="entry name" value="PX"/>
    <property type="match status" value="1"/>
</dbReference>
<comment type="similarity">
    <text evidence="1">Belongs to the sorting nexin family.</text>
</comment>
<evidence type="ECO:0000313" key="9">
    <source>
        <dbReference type="Proteomes" id="UP000242875"/>
    </source>
</evidence>
<dbReference type="InterPro" id="IPR036305">
    <property type="entry name" value="RGS_sf"/>
</dbReference>
<dbReference type="CDD" id="cd24162">
    <property type="entry name" value="Prp3_C"/>
    <property type="match status" value="1"/>
</dbReference>
<name>A0A261XV77_9FUNG</name>
<dbReference type="PANTHER" id="PTHR22775">
    <property type="entry name" value="SORTING NEXIN"/>
    <property type="match status" value="1"/>
</dbReference>
<dbReference type="InterPro" id="IPR013881">
    <property type="entry name" value="Pre-mRNA_splic_Prp3_dom"/>
</dbReference>
<dbReference type="InterPro" id="IPR013937">
    <property type="entry name" value="Sorting_nexin_C"/>
</dbReference>
<keyword evidence="9" id="KW-1185">Reference proteome</keyword>
<dbReference type="Pfam" id="PF00615">
    <property type="entry name" value="RGS"/>
    <property type="match status" value="1"/>
</dbReference>
<feature type="compositionally biased region" description="Basic and acidic residues" evidence="3">
    <location>
        <begin position="373"/>
        <end position="395"/>
    </location>
</feature>
<feature type="region of interest" description="Disordered" evidence="3">
    <location>
        <begin position="373"/>
        <end position="398"/>
    </location>
</feature>
<sequence length="2065" mass="230904">MPTSEEIRATKRAELQAKLAALQRNLGNRAPHAAATNGTSPRPPAPSSPTSNGSTGIVTPTVNAEVQRRLAEVRSRLANGRPITENASPPPTMARPTGGLNINARTPAGGLDFSSLLEQARRRDFATTKANRRAAAEAKPLPPVKDLLAKPKPKPVENPYLSTTPEIIEGSVPKARKTKHFQFNKPGRFVKQADQLRQQAQLEELKAKIAEKAKKAGVEADVDLSDNVFKKPPPPDVEWWDAALLPNKTYDDLDTGAFMHKLEHPDENSLINMYIQHPVPIRPPGDKSAPVARPLMLTKKEQKKLRRQRRLEAQKDKQDKIRLGLLPPEAPKVKLANLMKVLGQEAIQDPTKIEAQVRKEMAARERKHLQMNAERKLTDEEASAKKRQKIEDDSRGSGVADGVHVVVFKINDLSHPKHLFKVDMNAKQLALTGRALVNDKCNIVIVEGGPKGIKAYKKLMLRRIDWNEESQPHNATDAQIPADRGENRCIMVWDGEVKTRAFRGFFIKKTDSEKMVREMLSRAKVEHYWDVALATTDEHVNYVWRGLAATLATITLAYLFRQPSGIVYVGVGIVVGYVLLLSLLVLVVTLVVGYHYFGPRTKYFRNAFTPETEGHRRLAPLRISEPSIWCRRSEMRAKEISPAATGPLIPNFHKSSQVLDNIIAYNVRDFVTAWFTKISPHDPSFPLVIDRHIRSAVESILQRLRKVDVLHLVISVIVPTITQHIYEFRKAETFVESQNITPNSEEERDQLIASYYNKYSSRRTQLHPALSTVDDDVKNAELEYLRPIIEGILSLIVDESEMDVDIIRVLTREIVTASVLQPLLNMFCEPDFWNEQINIQLAKVIREQNMVRKLREVLDKQSFEMGSGNTEAVKVPATERPRRRRKRTLQLRDNALSNTFDHYHTDSEVQPGDDARSSANGATSVGANSSARLGSFDSFLKQIKKAQDVEHVQRIRNEIIHELKLRNDLIAGRKDNEMVNGQTVQEIKIYLNRLKLARRTADKRIASLSASQYVRRNYTADPSDMPARRMQLTLAEVLASSLGLTYFTEFMESRGRLPRLQLWLIVKEIAAEPGMLASLSDPVSGKGTRSYVQQIYTTYIKANGPQYIALSAPLQSSFHQASTLDDPKAVAECFESCQSEVFEQMRINDFEEFRKSEIYFRLLMTWPSASNDVGGVIVPRDANSGKDVSEDVRPNEERNYETQIKASSSSLIANHIEAQATELAGSAMPTQEDPQLKQPDNALHLLNARGARPLSFHSGVIGPAVTKHHVGDLTKSTPDIRAESIDWSGDRVSANQLESVPIQRSRSNDVVRSDSTKSKWPSFAFAASMSTPAATKADTEAQSLPRLEEQNVVERGEVASILSDTAITEYASSDDAYTGNSIMQEYSSSEEDDASLSTSEPIDAASRKTALEAVEAELRSIMEGGDNMGEMTMELTGQSLSAEEQTPMQSEVDYNSNLFWTPRPIKEDQLQRHPSAKSIFTEAMAKTRSRKGQEASKPLATPSILSNDDSDSAAEEDSMKDIHLAPPGDLLLARKIAKLDDAIDKILQQQAIVDSLVKKAEKQVGRDNELRILQKSSSALRRELQQMEYQKSQYELQENENTLIPGRSTIEVPSCTIAHEGNKEYTLYVIEVHQLAPDGNYASGWVVPRRYSEFWALHQHLKERYPIVRQFEFPGKRATLMGLQRSFVESRRIALEKYLQALVNHPDICHSEDLKAFLSQQTVYLPFVGKSLVDNFHLSRKSRPSTPVQASSPPARDPLDSRASFTSSIRSNSPDSTGLGRSTPSPKPSLPQTTTGSFMKHIYKAVAEGIDDLAAGESMLDIITQRLGQQVLQFAVDDDIAFPQGESVSGRISASESVASAVAAAAASLNLGLNPNDPFSGLGENDGFKPLPNEALTPFTEPLCDLFIEIFELKERNNWLRRQAVVIILQQILGGTIERRLRDSVRAYHTDDYIAPLIGKVSDAMWPNGVLASSKQPKSPQDKQISKELANRRLLTWLPDMIGSFVGKHNARRGARRIFTVFQNKHLNQHLIYTIFDEIVIAVFPEMEAKIANANSYTPRRHGRS</sequence>
<evidence type="ECO:0008006" key="10">
    <source>
        <dbReference type="Google" id="ProtNLM"/>
    </source>
</evidence>
<dbReference type="Pfam" id="PF06544">
    <property type="entry name" value="Prp3_C"/>
    <property type="match status" value="1"/>
</dbReference>
<reference evidence="8 9" key="1">
    <citation type="journal article" date="2017" name="Mycologia">
        <title>Bifiguratus adelaidae, gen. et sp. nov., a new member of Mucoromycotina in endophytic and soil-dwelling habitats.</title>
        <authorList>
            <person name="Torres-Cruz T.J."/>
            <person name="Billingsley Tobias T.L."/>
            <person name="Almatruk M."/>
            <person name="Hesse C."/>
            <person name="Kuske C.R."/>
            <person name="Desiro A."/>
            <person name="Benucci G.M."/>
            <person name="Bonito G."/>
            <person name="Stajich J.E."/>
            <person name="Dunlap C."/>
            <person name="Arnold A.E."/>
            <person name="Porras-Alfaro A."/>
        </authorList>
    </citation>
    <scope>NUCLEOTIDE SEQUENCE [LARGE SCALE GENOMIC DNA]</scope>
    <source>
        <strain evidence="8 9">AZ0501</strain>
    </source>
</reference>
<dbReference type="InterPro" id="IPR003114">
    <property type="entry name" value="Phox_assoc"/>
</dbReference>
<keyword evidence="4" id="KW-0472">Membrane</keyword>
<protein>
    <recommendedName>
        <fullName evidence="10">PX domain-containing protein</fullName>
    </recommendedName>
</protein>
<feature type="region of interest" description="Disordered" evidence="3">
    <location>
        <begin position="125"/>
        <end position="162"/>
    </location>
</feature>
<accession>A0A261XV77</accession>